<dbReference type="PANTHER" id="PTHR48111:SF4">
    <property type="entry name" value="DNA-BINDING DUAL TRANSCRIPTIONAL REGULATOR OMPR"/>
    <property type="match status" value="1"/>
</dbReference>
<dbReference type="CDD" id="cd00383">
    <property type="entry name" value="trans_reg_C"/>
    <property type="match status" value="1"/>
</dbReference>
<proteinExistence type="predicted"/>
<dbReference type="InterPro" id="IPR001867">
    <property type="entry name" value="OmpR/PhoB-type_DNA-bd"/>
</dbReference>
<evidence type="ECO:0000256" key="7">
    <source>
        <dbReference type="ARBA" id="ARBA00023163"/>
    </source>
</evidence>
<dbReference type="SMART" id="SM00862">
    <property type="entry name" value="Trans_reg_C"/>
    <property type="match status" value="1"/>
</dbReference>
<keyword evidence="7" id="KW-0804">Transcription</keyword>
<dbReference type="PROSITE" id="PS51755">
    <property type="entry name" value="OMPR_PHOB"/>
    <property type="match status" value="1"/>
</dbReference>
<dbReference type="Pfam" id="PF00486">
    <property type="entry name" value="Trans_reg_C"/>
    <property type="match status" value="1"/>
</dbReference>
<dbReference type="GO" id="GO:0032993">
    <property type="term" value="C:protein-DNA complex"/>
    <property type="evidence" value="ECO:0007669"/>
    <property type="project" value="TreeGrafter"/>
</dbReference>
<feature type="domain" description="OmpR/PhoB-type" evidence="11">
    <location>
        <begin position="135"/>
        <end position="235"/>
    </location>
</feature>
<keyword evidence="2" id="KW-0963">Cytoplasm</keyword>
<name>A0A9X3EIW2_9GAMM</name>
<evidence type="ECO:0000256" key="9">
    <source>
        <dbReference type="PROSITE-ProRule" id="PRU01091"/>
    </source>
</evidence>
<keyword evidence="5" id="KW-0805">Transcription regulation</keyword>
<evidence type="ECO:0000256" key="3">
    <source>
        <dbReference type="ARBA" id="ARBA00022553"/>
    </source>
</evidence>
<dbReference type="Proteomes" id="UP001150830">
    <property type="component" value="Unassembled WGS sequence"/>
</dbReference>
<evidence type="ECO:0000259" key="11">
    <source>
        <dbReference type="PROSITE" id="PS51755"/>
    </source>
</evidence>
<dbReference type="Gene3D" id="1.10.10.10">
    <property type="entry name" value="Winged helix-like DNA-binding domain superfamily/Winged helix DNA-binding domain"/>
    <property type="match status" value="1"/>
</dbReference>
<dbReference type="GO" id="GO:0000156">
    <property type="term" value="F:phosphorelay response regulator activity"/>
    <property type="evidence" value="ECO:0007669"/>
    <property type="project" value="TreeGrafter"/>
</dbReference>
<organism evidence="12 13">
    <name type="scientific">Parathalassolituus penaei</name>
    <dbReference type="NCBI Taxonomy" id="2997323"/>
    <lineage>
        <taxon>Bacteria</taxon>
        <taxon>Pseudomonadati</taxon>
        <taxon>Pseudomonadota</taxon>
        <taxon>Gammaproteobacteria</taxon>
        <taxon>Oceanospirillales</taxon>
        <taxon>Oceanospirillaceae</taxon>
        <taxon>Parathalassolituus</taxon>
    </lineage>
</organism>
<evidence type="ECO:0000256" key="6">
    <source>
        <dbReference type="ARBA" id="ARBA00023125"/>
    </source>
</evidence>
<dbReference type="FunFam" id="1.10.10.10:FF:000099">
    <property type="entry name" value="Two-component system response regulator TorR"/>
    <property type="match status" value="1"/>
</dbReference>
<evidence type="ECO:0000259" key="10">
    <source>
        <dbReference type="PROSITE" id="PS50110"/>
    </source>
</evidence>
<evidence type="ECO:0000313" key="12">
    <source>
        <dbReference type="EMBL" id="MCY0965041.1"/>
    </source>
</evidence>
<feature type="domain" description="Response regulatory" evidence="10">
    <location>
        <begin position="6"/>
        <end position="120"/>
    </location>
</feature>
<evidence type="ECO:0000256" key="5">
    <source>
        <dbReference type="ARBA" id="ARBA00023015"/>
    </source>
</evidence>
<dbReference type="Gene3D" id="3.40.50.2300">
    <property type="match status" value="1"/>
</dbReference>
<feature type="modified residue" description="4-aspartylphosphate" evidence="8">
    <location>
        <position position="56"/>
    </location>
</feature>
<comment type="subcellular location">
    <subcellularLocation>
        <location evidence="1">Cytoplasm</location>
    </subcellularLocation>
</comment>
<dbReference type="SUPFAM" id="SSF46894">
    <property type="entry name" value="C-terminal effector domain of the bipartite response regulators"/>
    <property type="match status" value="1"/>
</dbReference>
<dbReference type="InterPro" id="IPR001789">
    <property type="entry name" value="Sig_transdc_resp-reg_receiver"/>
</dbReference>
<accession>A0A9X3EIW2</accession>
<evidence type="ECO:0000256" key="4">
    <source>
        <dbReference type="ARBA" id="ARBA00023012"/>
    </source>
</evidence>
<dbReference type="InterPro" id="IPR011006">
    <property type="entry name" value="CheY-like_superfamily"/>
</dbReference>
<dbReference type="InterPro" id="IPR016032">
    <property type="entry name" value="Sig_transdc_resp-reg_C-effctor"/>
</dbReference>
<keyword evidence="6 9" id="KW-0238">DNA-binding</keyword>
<sequence length="245" mass="27336">MTPVKPLFVVDDDEGIRSLLQAYLEQQGFVVTSFPDGESFVEHLRLHPEPQMVILDVMLPGIDGFEVVRQVRGFSRVPIIMLTANAEETDRIVGLEMGADDYLEKPFNPRELLARIKAIRRRTEVQAAPANNDVERYRRFEGFCLDTLSRNLRGPDGEDIPLSGTDFQLLTMLLDSCGEVLSREAIAGITRGRDNLPMDRFIDVQISRLRSRLGDDAKAPTLIKTVRGKGYVFTAQVSGSANASV</sequence>
<keyword evidence="13" id="KW-1185">Reference proteome</keyword>
<dbReference type="GO" id="GO:0000976">
    <property type="term" value="F:transcription cis-regulatory region binding"/>
    <property type="evidence" value="ECO:0007669"/>
    <property type="project" value="TreeGrafter"/>
</dbReference>
<keyword evidence="3 8" id="KW-0597">Phosphoprotein</keyword>
<dbReference type="EMBL" id="JAPNOA010000020">
    <property type="protein sequence ID" value="MCY0965041.1"/>
    <property type="molecule type" value="Genomic_DNA"/>
</dbReference>
<dbReference type="GO" id="GO:0005829">
    <property type="term" value="C:cytosol"/>
    <property type="evidence" value="ECO:0007669"/>
    <property type="project" value="TreeGrafter"/>
</dbReference>
<gene>
    <name evidence="12" type="ORF">OUO13_07565</name>
</gene>
<evidence type="ECO:0000256" key="2">
    <source>
        <dbReference type="ARBA" id="ARBA00022490"/>
    </source>
</evidence>
<dbReference type="InterPro" id="IPR039420">
    <property type="entry name" value="WalR-like"/>
</dbReference>
<evidence type="ECO:0000256" key="8">
    <source>
        <dbReference type="PROSITE-ProRule" id="PRU00169"/>
    </source>
</evidence>
<dbReference type="SMART" id="SM00448">
    <property type="entry name" value="REC"/>
    <property type="match status" value="1"/>
</dbReference>
<dbReference type="PANTHER" id="PTHR48111">
    <property type="entry name" value="REGULATOR OF RPOS"/>
    <property type="match status" value="1"/>
</dbReference>
<keyword evidence="4" id="KW-0902">Two-component regulatory system</keyword>
<dbReference type="RefSeq" id="WP_283173257.1">
    <property type="nucleotide sequence ID" value="NZ_JAPNOA010000020.1"/>
</dbReference>
<dbReference type="Pfam" id="PF00072">
    <property type="entry name" value="Response_reg"/>
    <property type="match status" value="1"/>
</dbReference>
<reference evidence="12" key="1">
    <citation type="submission" date="2022-11" db="EMBL/GenBank/DDBJ databases">
        <title>Parathalassolutuus dongxingensis gen. nov., sp. nov., a novel member of family Oceanospirillaceae isolated from a coastal shrimp pond in Guangxi, China.</title>
        <authorList>
            <person name="Chen H."/>
        </authorList>
    </citation>
    <scope>NUCLEOTIDE SEQUENCE</scope>
    <source>
        <strain evidence="12">G-43</strain>
    </source>
</reference>
<dbReference type="AlphaFoldDB" id="A0A9X3EIW2"/>
<protein>
    <submittedName>
        <fullName evidence="12">Response regulator transcription factor</fullName>
    </submittedName>
</protein>
<evidence type="ECO:0000256" key="1">
    <source>
        <dbReference type="ARBA" id="ARBA00004496"/>
    </source>
</evidence>
<dbReference type="InterPro" id="IPR036388">
    <property type="entry name" value="WH-like_DNA-bd_sf"/>
</dbReference>
<dbReference type="GO" id="GO:0006355">
    <property type="term" value="P:regulation of DNA-templated transcription"/>
    <property type="evidence" value="ECO:0007669"/>
    <property type="project" value="InterPro"/>
</dbReference>
<evidence type="ECO:0000313" key="13">
    <source>
        <dbReference type="Proteomes" id="UP001150830"/>
    </source>
</evidence>
<dbReference type="Gene3D" id="6.10.250.690">
    <property type="match status" value="1"/>
</dbReference>
<dbReference type="SUPFAM" id="SSF52172">
    <property type="entry name" value="CheY-like"/>
    <property type="match status" value="1"/>
</dbReference>
<comment type="caution">
    <text evidence="12">The sequence shown here is derived from an EMBL/GenBank/DDBJ whole genome shotgun (WGS) entry which is preliminary data.</text>
</comment>
<feature type="DNA-binding region" description="OmpR/PhoB-type" evidence="9">
    <location>
        <begin position="135"/>
        <end position="235"/>
    </location>
</feature>
<dbReference type="PROSITE" id="PS50110">
    <property type="entry name" value="RESPONSE_REGULATORY"/>
    <property type="match status" value="1"/>
</dbReference>